<sequence length="133" mass="14810">MNMNVQNPKFSFTEDQTKQVLMAAYHLSQASEYIQETNGMLSLMFNSMAIELLDQAGLSQAFLDELGYTKTTEPKIQLNKKEQAEVDSLFDAILNGSKSTTKSETEVKAKIETEAKDLKCDHESCGCKDSKGI</sequence>
<organism evidence="1">
    <name type="scientific">Campylobacter virus IBB35</name>
    <dbReference type="NCBI Taxonomy" id="1006972"/>
    <lineage>
        <taxon>Viruses</taxon>
        <taxon>Duplodnaviria</taxon>
        <taxon>Heunggongvirae</taxon>
        <taxon>Uroviricota</taxon>
        <taxon>Caudoviricetes</taxon>
        <taxon>Connertonviridae</taxon>
        <taxon>Firehammervirus</taxon>
    </lineage>
</organism>
<proteinExistence type="predicted"/>
<reference evidence="1" key="2">
    <citation type="journal article" date="2012" name="Virol. J.">
        <title>The genome and proteome of a Campylobacter coli bacteriophage vB_CcoM-IBB_35 reveal unusual features.</title>
        <authorList>
            <person name="Carvalho C.M."/>
            <person name="Kropinski A.M."/>
            <person name="Lingohr E.J."/>
            <person name="Santos S.B."/>
            <person name="King J."/>
            <person name="Azeredo J."/>
        </authorList>
    </citation>
    <scope>NUCLEOTIDE SEQUENCE</scope>
</reference>
<name>H6SUE2_9CAUD</name>
<protein>
    <submittedName>
        <fullName evidence="1">Uncharacterized protein</fullName>
    </submittedName>
</protein>
<accession>H6SUE2</accession>
<reference evidence="1" key="1">
    <citation type="submission" date="2010-05" db="EMBL/GenBank/DDBJ databases">
        <authorList>
            <person name="Carvalho C.A."/>
            <person name="Lingohr E.J."/>
            <person name="Kropinski A.M."/>
            <person name="Azeredo J.C."/>
        </authorList>
    </citation>
    <scope>NUCLEOTIDE SEQUENCE</scope>
</reference>
<dbReference type="EMBL" id="HM246721">
    <property type="protein sequence ID" value="AEI88208.1"/>
    <property type="molecule type" value="Genomic_DNA"/>
</dbReference>
<evidence type="ECO:0000313" key="1">
    <source>
        <dbReference type="EMBL" id="AEI88208.1"/>
    </source>
</evidence>